<dbReference type="CDD" id="cd00077">
    <property type="entry name" value="HDc"/>
    <property type="match status" value="1"/>
</dbReference>
<feature type="domain" description="HD" evidence="3">
    <location>
        <begin position="389"/>
        <end position="511"/>
    </location>
</feature>
<dbReference type="NCBIfam" id="TIGR00254">
    <property type="entry name" value="GGDEF"/>
    <property type="match status" value="1"/>
</dbReference>
<organism evidence="5 6">
    <name type="scientific">Oxobacter pfennigii</name>
    <dbReference type="NCBI Taxonomy" id="36849"/>
    <lineage>
        <taxon>Bacteria</taxon>
        <taxon>Bacillati</taxon>
        <taxon>Bacillota</taxon>
        <taxon>Clostridia</taxon>
        <taxon>Eubacteriales</taxon>
        <taxon>Clostridiaceae</taxon>
        <taxon>Oxobacter</taxon>
    </lineage>
</organism>
<dbReference type="OrthoDB" id="9804747at2"/>
<dbReference type="PROSITE" id="PS51831">
    <property type="entry name" value="HD"/>
    <property type="match status" value="1"/>
</dbReference>
<dbReference type="InterPro" id="IPR006674">
    <property type="entry name" value="HD_domain"/>
</dbReference>
<dbReference type="Gene3D" id="1.10.3210.10">
    <property type="entry name" value="Hypothetical protein af1432"/>
    <property type="match status" value="1"/>
</dbReference>
<feature type="transmembrane region" description="Helical" evidence="1">
    <location>
        <begin position="83"/>
        <end position="102"/>
    </location>
</feature>
<dbReference type="Pfam" id="PF00990">
    <property type="entry name" value="GGDEF"/>
    <property type="match status" value="1"/>
</dbReference>
<dbReference type="InterPro" id="IPR000160">
    <property type="entry name" value="GGDEF_dom"/>
</dbReference>
<dbReference type="InterPro" id="IPR029787">
    <property type="entry name" value="Nucleotide_cyclase"/>
</dbReference>
<name>A0A0P8X164_9CLOT</name>
<feature type="transmembrane region" description="Helical" evidence="1">
    <location>
        <begin position="43"/>
        <end position="63"/>
    </location>
</feature>
<dbReference type="SUPFAM" id="SSF55073">
    <property type="entry name" value="Nucleotide cyclase"/>
    <property type="match status" value="1"/>
</dbReference>
<evidence type="ECO:0000313" key="6">
    <source>
        <dbReference type="Proteomes" id="UP000050326"/>
    </source>
</evidence>
<evidence type="ECO:0000313" key="5">
    <source>
        <dbReference type="EMBL" id="KPU44539.1"/>
    </source>
</evidence>
<dbReference type="InterPro" id="IPR037522">
    <property type="entry name" value="HD_GYP_dom"/>
</dbReference>
<feature type="transmembrane region" description="Helical" evidence="1">
    <location>
        <begin position="16"/>
        <end position="36"/>
    </location>
</feature>
<dbReference type="SUPFAM" id="SSF109604">
    <property type="entry name" value="HD-domain/PDEase-like"/>
    <property type="match status" value="1"/>
</dbReference>
<dbReference type="SMART" id="SM00267">
    <property type="entry name" value="GGDEF"/>
    <property type="match status" value="1"/>
</dbReference>
<keyword evidence="5" id="KW-0378">Hydrolase</keyword>
<feature type="transmembrane region" description="Helical" evidence="1">
    <location>
        <begin position="123"/>
        <end position="141"/>
    </location>
</feature>
<dbReference type="STRING" id="36849.OXPF_16220"/>
<dbReference type="PROSITE" id="PS50887">
    <property type="entry name" value="GGDEF"/>
    <property type="match status" value="1"/>
</dbReference>
<feature type="domain" description="GGDEF" evidence="2">
    <location>
        <begin position="220"/>
        <end position="355"/>
    </location>
</feature>
<dbReference type="Gene3D" id="3.30.70.270">
    <property type="match status" value="1"/>
</dbReference>
<keyword evidence="1" id="KW-0472">Membrane</keyword>
<accession>A0A0P8X164</accession>
<comment type="caution">
    <text evidence="5">The sequence shown here is derived from an EMBL/GenBank/DDBJ whole genome shotgun (WGS) entry which is preliminary data.</text>
</comment>
<keyword evidence="6" id="KW-1185">Reference proteome</keyword>
<keyword evidence="1" id="KW-1133">Transmembrane helix</keyword>
<dbReference type="PROSITE" id="PS51832">
    <property type="entry name" value="HD_GYP"/>
    <property type="match status" value="1"/>
</dbReference>
<dbReference type="PANTHER" id="PTHR43155">
    <property type="entry name" value="CYCLIC DI-GMP PHOSPHODIESTERASE PA4108-RELATED"/>
    <property type="match status" value="1"/>
</dbReference>
<evidence type="ECO:0000259" key="4">
    <source>
        <dbReference type="PROSITE" id="PS51832"/>
    </source>
</evidence>
<dbReference type="EMBL" id="LKET01000029">
    <property type="protein sequence ID" value="KPU44539.1"/>
    <property type="molecule type" value="Genomic_DNA"/>
</dbReference>
<reference evidence="5 6" key="1">
    <citation type="submission" date="2015-09" db="EMBL/GenBank/DDBJ databases">
        <title>Genome sequence of Oxobacter pfennigii DSM 3222.</title>
        <authorList>
            <person name="Poehlein A."/>
            <person name="Bengelsdorf F.R."/>
            <person name="Schiel-Bengelsdorf B."/>
            <person name="Duerre P."/>
            <person name="Daniel R."/>
        </authorList>
    </citation>
    <scope>NUCLEOTIDE SEQUENCE [LARGE SCALE GENOMIC DNA]</scope>
    <source>
        <strain evidence="5 6">DSM 3222</strain>
    </source>
</reference>
<dbReference type="Pfam" id="PF13487">
    <property type="entry name" value="HD_5"/>
    <property type="match status" value="1"/>
</dbReference>
<dbReference type="RefSeq" id="WP_054874693.1">
    <property type="nucleotide sequence ID" value="NZ_LKET01000029.1"/>
</dbReference>
<dbReference type="CDD" id="cd01949">
    <property type="entry name" value="GGDEF"/>
    <property type="match status" value="1"/>
</dbReference>
<evidence type="ECO:0000259" key="3">
    <source>
        <dbReference type="PROSITE" id="PS51831"/>
    </source>
</evidence>
<dbReference type="SMART" id="SM00471">
    <property type="entry name" value="HDc"/>
    <property type="match status" value="1"/>
</dbReference>
<protein>
    <submittedName>
        <fullName evidence="5">Cyclic di-GMP phosphodiesterase response regulator RpfG</fullName>
        <ecNumber evidence="5">3.1.4.52</ecNumber>
    </submittedName>
</protein>
<dbReference type="FunFam" id="3.30.70.270:FF:000001">
    <property type="entry name" value="Diguanylate cyclase domain protein"/>
    <property type="match status" value="1"/>
</dbReference>
<gene>
    <name evidence="5" type="primary">rpfG_3</name>
    <name evidence="5" type="ORF">OXPF_16220</name>
</gene>
<feature type="domain" description="HD-GYP" evidence="4">
    <location>
        <begin position="367"/>
        <end position="558"/>
    </location>
</feature>
<dbReference type="InterPro" id="IPR003607">
    <property type="entry name" value="HD/PDEase_dom"/>
</dbReference>
<evidence type="ECO:0000259" key="2">
    <source>
        <dbReference type="PROSITE" id="PS50887"/>
    </source>
</evidence>
<dbReference type="GO" id="GO:0071111">
    <property type="term" value="F:cyclic-guanylate-specific phosphodiesterase activity"/>
    <property type="evidence" value="ECO:0007669"/>
    <property type="project" value="UniProtKB-EC"/>
</dbReference>
<sequence>MNNIFDRKRDSEICEIIAVIRVLFILLIFTSVYSMLPQDLFSLPLEVIIITAFVLIVFVAIYLSWGYFIKTSVQTLEISRKDIIYQVIYVAVLTLIIFFTGAHESQYKNIYFLVIIADSMRHGSKMGILSSVLSTVGIMFNDMVYNASESINIYLQADLVIIVSFFVIGWMLGKYVENEIEHRKKLSEKVVTDEVTGLYNHRYFQERLHTDIETAQAEKGKVALIMIDLDYFKYYNDTYGHQQGDTLLREVGEAIKSCIKNSGTVCRYGGDEFAVILYNKTVEETAQIGERIRMAIDGANFFEKENQPSSEVTASLGIALYPDNASDKDELIKKADDAMYKAKYMSKNKVEIYFSVLDDLKQLLNESERDLLNSMRTLITVINAKDRYTYGHSERVVSYATMIGQAMGLDEIELRQLRYGAYLHDIGKIEISREVLNKETQLTHEEWRILKSHPEWGAEIIKPINALKDSIPAVLYHHERFDGWGYPEGLSGKNIPLLARILSVADSYDAMTTKRPYKVSKSFEEAIEELEKSKGTQLDPDIVDIFVSLLLNNKNEIA</sequence>
<dbReference type="PATRIC" id="fig|36849.3.peg.1712"/>
<proteinExistence type="predicted"/>
<dbReference type="PANTHER" id="PTHR43155:SF2">
    <property type="entry name" value="CYCLIC DI-GMP PHOSPHODIESTERASE PA4108"/>
    <property type="match status" value="1"/>
</dbReference>
<feature type="transmembrane region" description="Helical" evidence="1">
    <location>
        <begin position="153"/>
        <end position="176"/>
    </location>
</feature>
<dbReference type="InterPro" id="IPR043128">
    <property type="entry name" value="Rev_trsase/Diguanyl_cyclase"/>
</dbReference>
<dbReference type="AlphaFoldDB" id="A0A0P8X164"/>
<keyword evidence="1" id="KW-0812">Transmembrane</keyword>
<dbReference type="EC" id="3.1.4.52" evidence="5"/>
<dbReference type="Proteomes" id="UP000050326">
    <property type="component" value="Unassembled WGS sequence"/>
</dbReference>
<evidence type="ECO:0000256" key="1">
    <source>
        <dbReference type="SAM" id="Phobius"/>
    </source>
</evidence>